<dbReference type="Gene3D" id="3.40.190.290">
    <property type="match status" value="1"/>
</dbReference>
<dbReference type="InterPro" id="IPR050176">
    <property type="entry name" value="LTTR"/>
</dbReference>
<evidence type="ECO:0000256" key="3">
    <source>
        <dbReference type="ARBA" id="ARBA00023125"/>
    </source>
</evidence>
<dbReference type="GO" id="GO:0003700">
    <property type="term" value="F:DNA-binding transcription factor activity"/>
    <property type="evidence" value="ECO:0007669"/>
    <property type="project" value="InterPro"/>
</dbReference>
<accession>C6BY65</accession>
<keyword evidence="2" id="KW-0805">Transcription regulation</keyword>
<dbReference type="RefSeq" id="WP_015852411.1">
    <property type="nucleotide sequence ID" value="NC_012881.1"/>
</dbReference>
<dbReference type="InterPro" id="IPR000847">
    <property type="entry name" value="LysR_HTH_N"/>
</dbReference>
<dbReference type="InterPro" id="IPR036388">
    <property type="entry name" value="WH-like_DNA-bd_sf"/>
</dbReference>
<feature type="domain" description="HTH lysR-type" evidence="5">
    <location>
        <begin position="7"/>
        <end position="58"/>
    </location>
</feature>
<organism evidence="6 7">
    <name type="scientific">Maridesulfovibrio salexigens (strain ATCC 14822 / DSM 2638 / NCIMB 8403 / VKM B-1763)</name>
    <name type="common">Desulfovibrio salexigens</name>
    <dbReference type="NCBI Taxonomy" id="526222"/>
    <lineage>
        <taxon>Bacteria</taxon>
        <taxon>Pseudomonadati</taxon>
        <taxon>Thermodesulfobacteriota</taxon>
        <taxon>Desulfovibrionia</taxon>
        <taxon>Desulfovibrionales</taxon>
        <taxon>Desulfovibrionaceae</taxon>
        <taxon>Maridesulfovibrio</taxon>
    </lineage>
</organism>
<dbReference type="PROSITE" id="PS50931">
    <property type="entry name" value="HTH_LYSR"/>
    <property type="match status" value="1"/>
</dbReference>
<dbReference type="InterPro" id="IPR005119">
    <property type="entry name" value="LysR_subst-bd"/>
</dbReference>
<dbReference type="Pfam" id="PF00126">
    <property type="entry name" value="HTH_1"/>
    <property type="match status" value="1"/>
</dbReference>
<dbReference type="KEGG" id="dsa:Desal_2539"/>
<dbReference type="eggNOG" id="COG0583">
    <property type="taxonomic scope" value="Bacteria"/>
</dbReference>
<name>C6BY65_MARSD</name>
<keyword evidence="4" id="KW-0804">Transcription</keyword>
<evidence type="ECO:0000313" key="7">
    <source>
        <dbReference type="Proteomes" id="UP000002601"/>
    </source>
</evidence>
<dbReference type="Proteomes" id="UP000002601">
    <property type="component" value="Chromosome"/>
</dbReference>
<keyword evidence="3" id="KW-0238">DNA-binding</keyword>
<evidence type="ECO:0000313" key="6">
    <source>
        <dbReference type="EMBL" id="ACS80595.1"/>
    </source>
</evidence>
<proteinExistence type="inferred from homology"/>
<dbReference type="Pfam" id="PF03466">
    <property type="entry name" value="LysR_substrate"/>
    <property type="match status" value="1"/>
</dbReference>
<dbReference type="SUPFAM" id="SSF46785">
    <property type="entry name" value="Winged helix' DNA-binding domain"/>
    <property type="match status" value="1"/>
</dbReference>
<dbReference type="PANTHER" id="PTHR30579:SF2">
    <property type="entry name" value="HTH-TYPE TRANSCRIPTIONAL REGULATOR ARGP"/>
    <property type="match status" value="1"/>
</dbReference>
<dbReference type="PRINTS" id="PR00039">
    <property type="entry name" value="HTHLYSR"/>
</dbReference>
<dbReference type="SUPFAM" id="SSF53850">
    <property type="entry name" value="Periplasmic binding protein-like II"/>
    <property type="match status" value="1"/>
</dbReference>
<dbReference type="NCBIfam" id="TIGR03298">
    <property type="entry name" value="argP"/>
    <property type="match status" value="1"/>
</dbReference>
<dbReference type="CDD" id="cd08428">
    <property type="entry name" value="PBP2_IciA_ArgP"/>
    <property type="match status" value="1"/>
</dbReference>
<evidence type="ECO:0000256" key="2">
    <source>
        <dbReference type="ARBA" id="ARBA00023015"/>
    </source>
</evidence>
<dbReference type="EMBL" id="CP001649">
    <property type="protein sequence ID" value="ACS80595.1"/>
    <property type="molecule type" value="Genomic_DNA"/>
</dbReference>
<dbReference type="NCBIfam" id="NF009888">
    <property type="entry name" value="PRK13348.1"/>
    <property type="match status" value="1"/>
</dbReference>
<dbReference type="PANTHER" id="PTHR30579">
    <property type="entry name" value="TRANSCRIPTIONAL REGULATOR"/>
    <property type="match status" value="1"/>
</dbReference>
<dbReference type="NCBIfam" id="NF002964">
    <property type="entry name" value="PRK03635.1"/>
    <property type="match status" value="1"/>
</dbReference>
<comment type="similarity">
    <text evidence="1">Belongs to the LysR transcriptional regulatory family.</text>
</comment>
<sequence length="294" mass="33212">MLDNIFLEALAAVIEEGGFDKAALKLNISQSAVSQRIRNFEEQLGRVLVVRATPPEPTEDGRKLIKHLHTIRLMEHDLNDSMGLNPSGEFVTLPVGVNADSLATWFLDALDGFLKEHNVLLDLYVDDENRTHEMLARGEVVGCIGTVSKPVKGCRSDYLATFDYLCLSTPDFYKRWFKDGFNRESVAKAPAAVFNRKDETQSQMLEKLFPGDSVAHPIFYIPSTESFVDIICRELAYGMVPEFQVEEELKSGQLIEVAPQGRVPVSLYWHSWNVETKLLEGLRRELVGYFNKNV</sequence>
<dbReference type="GO" id="GO:0003677">
    <property type="term" value="F:DNA binding"/>
    <property type="evidence" value="ECO:0007669"/>
    <property type="project" value="UniProtKB-KW"/>
</dbReference>
<dbReference type="OrthoDB" id="3252676at2"/>
<protein>
    <submittedName>
        <fullName evidence="6">Transcriptional regulator, LysR family</fullName>
    </submittedName>
</protein>
<dbReference type="InterPro" id="IPR036390">
    <property type="entry name" value="WH_DNA-bd_sf"/>
</dbReference>
<evidence type="ECO:0000256" key="1">
    <source>
        <dbReference type="ARBA" id="ARBA00009437"/>
    </source>
</evidence>
<evidence type="ECO:0000256" key="4">
    <source>
        <dbReference type="ARBA" id="ARBA00023163"/>
    </source>
</evidence>
<dbReference type="InterPro" id="IPR017685">
    <property type="entry name" value="ArgP"/>
</dbReference>
<dbReference type="HOGENOM" id="CLU_063829_0_0_7"/>
<dbReference type="AlphaFoldDB" id="C6BY65"/>
<reference evidence="6 7" key="1">
    <citation type="submission" date="2009-06" db="EMBL/GenBank/DDBJ databases">
        <title>Complete sequence of Desulfovibrio salexigens DSM 2638.</title>
        <authorList>
            <consortium name="US DOE Joint Genome Institute"/>
            <person name="Lucas S."/>
            <person name="Copeland A."/>
            <person name="Lapidus A."/>
            <person name="Glavina del Rio T."/>
            <person name="Tice H."/>
            <person name="Bruce D."/>
            <person name="Goodwin L."/>
            <person name="Pitluck S."/>
            <person name="Munk A.C."/>
            <person name="Brettin T."/>
            <person name="Detter J.C."/>
            <person name="Han C."/>
            <person name="Tapia R."/>
            <person name="Larimer F."/>
            <person name="Land M."/>
            <person name="Hauser L."/>
            <person name="Kyrpides N."/>
            <person name="Anderson I."/>
            <person name="Wall J.D."/>
            <person name="Arkin A.P."/>
            <person name="Dehal P."/>
            <person name="Chivian D."/>
            <person name="Giles B."/>
            <person name="Hazen T.C."/>
        </authorList>
    </citation>
    <scope>NUCLEOTIDE SEQUENCE [LARGE SCALE GENOMIC DNA]</scope>
    <source>
        <strain evidence="7">ATCC 14822 / DSM 2638 / NCIMB 8403 / VKM B-1763</strain>
    </source>
</reference>
<gene>
    <name evidence="6" type="ordered locus">Desal_2539</name>
</gene>
<dbReference type="STRING" id="526222.Desal_2539"/>
<keyword evidence="7" id="KW-1185">Reference proteome</keyword>
<dbReference type="Gene3D" id="1.10.10.10">
    <property type="entry name" value="Winged helix-like DNA-binding domain superfamily/Winged helix DNA-binding domain"/>
    <property type="match status" value="1"/>
</dbReference>
<evidence type="ECO:0000259" key="5">
    <source>
        <dbReference type="PROSITE" id="PS50931"/>
    </source>
</evidence>